<proteinExistence type="inferred from homology"/>
<dbReference type="InParanoid" id="A7S3A1"/>
<dbReference type="AlphaFoldDB" id="A7S3A1"/>
<dbReference type="InterPro" id="IPR038772">
    <property type="entry name" value="Sph/SMPD2-like"/>
</dbReference>
<keyword evidence="6" id="KW-1185">Reference proteome</keyword>
<dbReference type="GO" id="GO:0004767">
    <property type="term" value="F:sphingomyelin phosphodiesterase activity"/>
    <property type="evidence" value="ECO:0007669"/>
    <property type="project" value="UniProtKB-EC"/>
</dbReference>
<dbReference type="Proteomes" id="UP000001593">
    <property type="component" value="Unassembled WGS sequence"/>
</dbReference>
<evidence type="ECO:0000313" key="6">
    <source>
        <dbReference type="Proteomes" id="UP000001593"/>
    </source>
</evidence>
<dbReference type="Pfam" id="PF03372">
    <property type="entry name" value="Exo_endo_phos"/>
    <property type="match status" value="1"/>
</dbReference>
<protein>
    <recommendedName>
        <fullName evidence="2">sphingomyelin phosphodiesterase</fullName>
        <ecNumber evidence="2">3.1.4.12</ecNumber>
    </recommendedName>
</protein>
<dbReference type="HOGENOM" id="CLU_883701_0_0_1"/>
<dbReference type="Gene3D" id="3.60.10.10">
    <property type="entry name" value="Endonuclease/exonuclease/phosphatase"/>
    <property type="match status" value="1"/>
</dbReference>
<dbReference type="InterPro" id="IPR036691">
    <property type="entry name" value="Endo/exonu/phosph_ase_sf"/>
</dbReference>
<dbReference type="InterPro" id="IPR005135">
    <property type="entry name" value="Endo/exonuclease/phosphatase"/>
</dbReference>
<evidence type="ECO:0000256" key="3">
    <source>
        <dbReference type="SAM" id="Phobius"/>
    </source>
</evidence>
<dbReference type="SUPFAM" id="SSF56219">
    <property type="entry name" value="DNase I-like"/>
    <property type="match status" value="1"/>
</dbReference>
<sequence length="315" mass="36529">MHLISYHYRTILKLLFALTLFLYVKFWFQLGSHSFGVLQSRTIKEYHPSDYGQNKATIKFVTYNMWCNYLVSCKPNYRERFEGLAAGVQEFDVVMVQEVFILQVGPVEFTGCASAMVEAMERHGFHYRTSFTDTIPHIFGQSNGIAIFSKIPFHYTKSVVFKDAAFAERVNNKGFVFAEMKISGKQVFVFNTHTDAHKEEIRAAQMEQLRKTVLNLPKSAYFIVGGDFNINPNYPPLDGNEKEYLNLNEKMKKMRLVPVFTERNATHLNGGSYDYVFIDQKFKVQDHKVINLLTKNHGMVSDHYGLYIEIELMEK</sequence>
<evidence type="ECO:0000256" key="2">
    <source>
        <dbReference type="ARBA" id="ARBA00012369"/>
    </source>
</evidence>
<dbReference type="GO" id="GO:0004620">
    <property type="term" value="F:phospholipase activity"/>
    <property type="evidence" value="ECO:0000318"/>
    <property type="project" value="GO_Central"/>
</dbReference>
<evidence type="ECO:0000256" key="1">
    <source>
        <dbReference type="ARBA" id="ARBA00006335"/>
    </source>
</evidence>
<feature type="domain" description="Endonuclease/exonuclease/phosphatase" evidence="4">
    <location>
        <begin position="61"/>
        <end position="303"/>
    </location>
</feature>
<keyword evidence="3" id="KW-1133">Transmembrane helix</keyword>
<dbReference type="PANTHER" id="PTHR16320:SF23">
    <property type="entry name" value="SPHINGOMYELINASE C 1"/>
    <property type="match status" value="1"/>
</dbReference>
<accession>A7S3A1</accession>
<dbReference type="OMA" id="HTDAHKE"/>
<dbReference type="PANTHER" id="PTHR16320">
    <property type="entry name" value="SPHINGOMYELINASE FAMILY MEMBER"/>
    <property type="match status" value="1"/>
</dbReference>
<comment type="similarity">
    <text evidence="1">Belongs to the neutral sphingomyelinase family.</text>
</comment>
<keyword evidence="3" id="KW-0472">Membrane</keyword>
<dbReference type="EC" id="3.1.4.12" evidence="2"/>
<keyword evidence="3" id="KW-0812">Transmembrane</keyword>
<feature type="transmembrane region" description="Helical" evidence="3">
    <location>
        <begin position="12"/>
        <end position="30"/>
    </location>
</feature>
<name>A7S3A1_NEMVE</name>
<evidence type="ECO:0000313" key="5">
    <source>
        <dbReference type="EMBL" id="EDO41814.1"/>
    </source>
</evidence>
<dbReference type="EMBL" id="DS469572">
    <property type="protein sequence ID" value="EDO41814.1"/>
    <property type="molecule type" value="Genomic_DNA"/>
</dbReference>
<gene>
    <name evidence="5" type="ORF">NEMVEDRAFT_v1g206125</name>
</gene>
<organism evidence="5 6">
    <name type="scientific">Nematostella vectensis</name>
    <name type="common">Starlet sea anemone</name>
    <dbReference type="NCBI Taxonomy" id="45351"/>
    <lineage>
        <taxon>Eukaryota</taxon>
        <taxon>Metazoa</taxon>
        <taxon>Cnidaria</taxon>
        <taxon>Anthozoa</taxon>
        <taxon>Hexacorallia</taxon>
        <taxon>Actiniaria</taxon>
        <taxon>Edwardsiidae</taxon>
        <taxon>Nematostella</taxon>
    </lineage>
</organism>
<evidence type="ECO:0000259" key="4">
    <source>
        <dbReference type="Pfam" id="PF03372"/>
    </source>
</evidence>
<reference evidence="5 6" key="1">
    <citation type="journal article" date="2007" name="Science">
        <title>Sea anemone genome reveals ancestral eumetazoan gene repertoire and genomic organization.</title>
        <authorList>
            <person name="Putnam N.H."/>
            <person name="Srivastava M."/>
            <person name="Hellsten U."/>
            <person name="Dirks B."/>
            <person name="Chapman J."/>
            <person name="Salamov A."/>
            <person name="Terry A."/>
            <person name="Shapiro H."/>
            <person name="Lindquist E."/>
            <person name="Kapitonov V.V."/>
            <person name="Jurka J."/>
            <person name="Genikhovich G."/>
            <person name="Grigoriev I.V."/>
            <person name="Lucas S.M."/>
            <person name="Steele R.E."/>
            <person name="Finnerty J.R."/>
            <person name="Technau U."/>
            <person name="Martindale M.Q."/>
            <person name="Rokhsar D.S."/>
        </authorList>
    </citation>
    <scope>NUCLEOTIDE SEQUENCE [LARGE SCALE GENOMIC DNA]</scope>
    <source>
        <strain evidence="6">CH2 X CH6</strain>
    </source>
</reference>